<keyword evidence="2" id="KW-1185">Reference proteome</keyword>
<dbReference type="EMBL" id="CP042469">
    <property type="protein sequence ID" value="QOX64677.1"/>
    <property type="molecule type" value="Genomic_DNA"/>
</dbReference>
<protein>
    <submittedName>
        <fullName evidence="1">S-layer homology domain-containing protein</fullName>
    </submittedName>
</protein>
<gene>
    <name evidence="1" type="ORF">FRZ06_15670</name>
</gene>
<sequence>MKLKTKVITLTTAMVVSMTGQCFAAAIPFTDINNITSKDKIVELYDKGVLKGNGNGTFNPSGIITAAQGVQMIVDAFDISLASISFIKAPQATDFFKNAKDDAWCADALIRAGANNIGLPADLDPNAPWTKEDFTYYLITAMEAHYNMPMINMMYIETADEADLTIEYQGAIQRSMKYNITALDQARKFHPKKQLTRAEAAEMIFNGRALVQEMKLEVK</sequence>
<organism evidence="1 2">
    <name type="scientific">Anoxybacterium hadale</name>
    <dbReference type="NCBI Taxonomy" id="3408580"/>
    <lineage>
        <taxon>Bacteria</taxon>
        <taxon>Bacillati</taxon>
        <taxon>Bacillota</taxon>
        <taxon>Clostridia</taxon>
        <taxon>Peptostreptococcales</taxon>
        <taxon>Anaerovoracaceae</taxon>
        <taxon>Anoxybacterium</taxon>
    </lineage>
</organism>
<accession>A0ACD1AE01</accession>
<proteinExistence type="predicted"/>
<dbReference type="Proteomes" id="UP000594014">
    <property type="component" value="Chromosome"/>
</dbReference>
<evidence type="ECO:0000313" key="2">
    <source>
        <dbReference type="Proteomes" id="UP000594014"/>
    </source>
</evidence>
<evidence type="ECO:0000313" key="1">
    <source>
        <dbReference type="EMBL" id="QOX64677.1"/>
    </source>
</evidence>
<name>A0ACD1AE01_9FIRM</name>
<reference evidence="1" key="1">
    <citation type="submission" date="2019-08" db="EMBL/GenBank/DDBJ databases">
        <title>Genome sequence of Clostridiales bacterium MT110.</title>
        <authorList>
            <person name="Cao J."/>
        </authorList>
    </citation>
    <scope>NUCLEOTIDE SEQUENCE</scope>
    <source>
        <strain evidence="1">MT110</strain>
    </source>
</reference>